<reference evidence="2 3" key="1">
    <citation type="journal article" date="2019" name="Nat. Plants">
        <title>Genome sequencing of Musa balbisiana reveals subgenome evolution and function divergence in polyploid bananas.</title>
        <authorList>
            <person name="Yao X."/>
        </authorList>
    </citation>
    <scope>NUCLEOTIDE SEQUENCE [LARGE SCALE GENOMIC DNA]</scope>
    <source>
        <strain evidence="3">cv. DH-PKW</strain>
        <tissue evidence="2">Leaves</tissue>
    </source>
</reference>
<dbReference type="EMBL" id="PYDT01000006">
    <property type="protein sequence ID" value="THU58232.1"/>
    <property type="molecule type" value="Genomic_DNA"/>
</dbReference>
<organism evidence="2 3">
    <name type="scientific">Musa balbisiana</name>
    <name type="common">Banana</name>
    <dbReference type="NCBI Taxonomy" id="52838"/>
    <lineage>
        <taxon>Eukaryota</taxon>
        <taxon>Viridiplantae</taxon>
        <taxon>Streptophyta</taxon>
        <taxon>Embryophyta</taxon>
        <taxon>Tracheophyta</taxon>
        <taxon>Spermatophyta</taxon>
        <taxon>Magnoliopsida</taxon>
        <taxon>Liliopsida</taxon>
        <taxon>Zingiberales</taxon>
        <taxon>Musaceae</taxon>
        <taxon>Musa</taxon>
    </lineage>
</organism>
<name>A0A4S8JBR1_MUSBA</name>
<evidence type="ECO:0000313" key="3">
    <source>
        <dbReference type="Proteomes" id="UP000317650"/>
    </source>
</evidence>
<sequence>MAADAAVARAAGRMVEDTGLMVEDGEVDGGEGVAVGSVAVELAIIAVSLGILLRIATRVEAAAAGAVAAVFALAVLI</sequence>
<evidence type="ECO:0000256" key="1">
    <source>
        <dbReference type="SAM" id="Phobius"/>
    </source>
</evidence>
<gene>
    <name evidence="2" type="ORF">C4D60_Mb03t12000</name>
</gene>
<protein>
    <submittedName>
        <fullName evidence="2">Uncharacterized protein</fullName>
    </submittedName>
</protein>
<dbReference type="AlphaFoldDB" id="A0A4S8JBR1"/>
<keyword evidence="3" id="KW-1185">Reference proteome</keyword>
<accession>A0A4S8JBR1</accession>
<keyword evidence="1" id="KW-0812">Transmembrane</keyword>
<feature type="transmembrane region" description="Helical" evidence="1">
    <location>
        <begin position="33"/>
        <end position="52"/>
    </location>
</feature>
<keyword evidence="1" id="KW-1133">Transmembrane helix</keyword>
<proteinExistence type="predicted"/>
<comment type="caution">
    <text evidence="2">The sequence shown here is derived from an EMBL/GenBank/DDBJ whole genome shotgun (WGS) entry which is preliminary data.</text>
</comment>
<feature type="transmembrane region" description="Helical" evidence="1">
    <location>
        <begin position="59"/>
        <end position="76"/>
    </location>
</feature>
<keyword evidence="1" id="KW-0472">Membrane</keyword>
<dbReference type="Proteomes" id="UP000317650">
    <property type="component" value="Chromosome 3"/>
</dbReference>
<evidence type="ECO:0000313" key="2">
    <source>
        <dbReference type="EMBL" id="THU58232.1"/>
    </source>
</evidence>